<accession>A0A424FM31</accession>
<dbReference type="RefSeq" id="WP_103847541.1">
    <property type="nucleotide sequence ID" value="NZ_PKRU02000018.1"/>
</dbReference>
<dbReference type="GO" id="GO:0016301">
    <property type="term" value="F:kinase activity"/>
    <property type="evidence" value="ECO:0007669"/>
    <property type="project" value="UniProtKB-KW"/>
</dbReference>
<reference evidence="1 2" key="1">
    <citation type="submission" date="2018-11" db="EMBL/GenBank/DDBJ databases">
        <title>Genome Analysis of Haplotype D of Candidatus Liberibacter Solanacearum.</title>
        <authorList>
            <person name="Katsir L."/>
            <person name="Ruan Z."/>
            <person name="Santos Garcia D."/>
            <person name="Piasezky A."/>
            <person name="Jiang J."/>
            <person name="Sela N."/>
            <person name="Freilich S."/>
            <person name="Bahar O."/>
        </authorList>
    </citation>
    <scope>NUCLEOTIDE SEQUENCE [LARGE SCALE GENOMIC DNA]</scope>
    <source>
        <strain evidence="2">haplotype D1</strain>
    </source>
</reference>
<evidence type="ECO:0000313" key="2">
    <source>
        <dbReference type="Proteomes" id="UP000236895"/>
    </source>
</evidence>
<keyword evidence="1" id="KW-0418">Kinase</keyword>
<protein>
    <submittedName>
        <fullName evidence="1">Guanylate kinase</fullName>
    </submittedName>
</protein>
<proteinExistence type="predicted"/>
<sequence length="99" mass="11428">MTEIKLENLPPEEIKNIQDYRIVLLDKNYERLADKVDAGFREVRESISSLRNELKADTDNIKLEMHNLVNSTLWKIPLLIVAMSTAWGVVKSFAIPLFN</sequence>
<evidence type="ECO:0000313" key="1">
    <source>
        <dbReference type="EMBL" id="RPD37188.1"/>
    </source>
</evidence>
<organism evidence="1 2">
    <name type="scientific">Candidatus Liberibacter solanacearum</name>
    <dbReference type="NCBI Taxonomy" id="556287"/>
    <lineage>
        <taxon>Bacteria</taxon>
        <taxon>Pseudomonadati</taxon>
        <taxon>Pseudomonadota</taxon>
        <taxon>Alphaproteobacteria</taxon>
        <taxon>Hyphomicrobiales</taxon>
        <taxon>Rhizobiaceae</taxon>
        <taxon>Liberibacter</taxon>
    </lineage>
</organism>
<gene>
    <name evidence="1" type="ORF">C0030_003555</name>
</gene>
<name>A0A424FM31_9HYPH</name>
<dbReference type="EMBL" id="PKRU02000018">
    <property type="protein sequence ID" value="RPD37188.1"/>
    <property type="molecule type" value="Genomic_DNA"/>
</dbReference>
<keyword evidence="1" id="KW-0808">Transferase</keyword>
<dbReference type="AlphaFoldDB" id="A0A424FM31"/>
<comment type="caution">
    <text evidence="1">The sequence shown here is derived from an EMBL/GenBank/DDBJ whole genome shotgun (WGS) entry which is preliminary data.</text>
</comment>
<dbReference type="Proteomes" id="UP000236895">
    <property type="component" value="Unassembled WGS sequence"/>
</dbReference>